<evidence type="ECO:0000313" key="2">
    <source>
        <dbReference type="Proteomes" id="UP000603865"/>
    </source>
</evidence>
<dbReference type="CDD" id="cd11532">
    <property type="entry name" value="NTP-PPase_COG4997"/>
    <property type="match status" value="1"/>
</dbReference>
<keyword evidence="2" id="KW-1185">Reference proteome</keyword>
<dbReference type="EMBL" id="BMQL01000004">
    <property type="protein sequence ID" value="GGR00921.1"/>
    <property type="molecule type" value="Genomic_DNA"/>
</dbReference>
<dbReference type="RefSeq" id="WP_189088626.1">
    <property type="nucleotide sequence ID" value="NZ_BMQL01000004.1"/>
</dbReference>
<dbReference type="InterPro" id="IPR038735">
    <property type="entry name" value="MSMEG_1276-like_NTP-PPase_dom"/>
</dbReference>
<reference evidence="1" key="1">
    <citation type="journal article" date="2014" name="Int. J. Syst. Evol. Microbiol.">
        <title>Complete genome sequence of Corynebacterium casei LMG S-19264T (=DSM 44701T), isolated from a smear-ripened cheese.</title>
        <authorList>
            <consortium name="US DOE Joint Genome Institute (JGI-PGF)"/>
            <person name="Walter F."/>
            <person name="Albersmeier A."/>
            <person name="Kalinowski J."/>
            <person name="Ruckert C."/>
        </authorList>
    </citation>
    <scope>NUCLEOTIDE SEQUENCE</scope>
    <source>
        <strain evidence="1">JCM 31311</strain>
    </source>
</reference>
<proteinExistence type="predicted"/>
<reference evidence="1" key="2">
    <citation type="submission" date="2020-09" db="EMBL/GenBank/DDBJ databases">
        <authorList>
            <person name="Sun Q."/>
            <person name="Ohkuma M."/>
        </authorList>
    </citation>
    <scope>NUCLEOTIDE SEQUENCE</scope>
    <source>
        <strain evidence="1">JCM 31311</strain>
    </source>
</reference>
<protein>
    <recommendedName>
        <fullName evidence="3">Phosphoribosyl-ATP pyrophosphohydrolase</fullName>
    </recommendedName>
</protein>
<sequence length="93" mass="10056">MAKLVRDRIPELFGGRVLAELSGEAYAQALRAKLQEEVGEFLQSSEPEELADVLEVLHALAALQGLTPAALEQLRATKAAARGGFGRGLWWTP</sequence>
<name>A0A918F2E5_9DEIO</name>
<comment type="caution">
    <text evidence="1">The sequence shown here is derived from an EMBL/GenBank/DDBJ whole genome shotgun (WGS) entry which is preliminary data.</text>
</comment>
<dbReference type="AlphaFoldDB" id="A0A918F2E5"/>
<organism evidence="1 2">
    <name type="scientific">Deinococcus ruber</name>
    <dbReference type="NCBI Taxonomy" id="1848197"/>
    <lineage>
        <taxon>Bacteria</taxon>
        <taxon>Thermotogati</taxon>
        <taxon>Deinococcota</taxon>
        <taxon>Deinococci</taxon>
        <taxon>Deinococcales</taxon>
        <taxon>Deinococcaceae</taxon>
        <taxon>Deinococcus</taxon>
    </lineage>
</organism>
<evidence type="ECO:0008006" key="3">
    <source>
        <dbReference type="Google" id="ProtNLM"/>
    </source>
</evidence>
<gene>
    <name evidence="1" type="ORF">GCM10008957_12240</name>
</gene>
<dbReference type="Proteomes" id="UP000603865">
    <property type="component" value="Unassembled WGS sequence"/>
</dbReference>
<evidence type="ECO:0000313" key="1">
    <source>
        <dbReference type="EMBL" id="GGR00921.1"/>
    </source>
</evidence>
<accession>A0A918F2E5</accession>
<dbReference type="SUPFAM" id="SSF101386">
    <property type="entry name" value="all-alpha NTP pyrophosphatases"/>
    <property type="match status" value="1"/>
</dbReference>